<comment type="caution">
    <text evidence="1">The sequence shown here is derived from an EMBL/GenBank/DDBJ whole genome shotgun (WGS) entry which is preliminary data.</text>
</comment>
<sequence length="92" mass="9762">MPAANDSLLLKFRPTDSALGVTRQTVKAIAKRLGVPETQVVHLALAKLAVETLPGYEADDGPVTVAQLAAVKVDASKRLPNGKRLSEESLFP</sequence>
<accession>A0ABT5KHV5</accession>
<name>A0ABT5KHV5_9BURK</name>
<dbReference type="Proteomes" id="UP001221189">
    <property type="component" value="Unassembled WGS sequence"/>
</dbReference>
<reference evidence="1 2" key="1">
    <citation type="submission" date="2022-10" db="EMBL/GenBank/DDBJ databases">
        <title>Paucibacter sp. hw1 Genome sequencing.</title>
        <authorList>
            <person name="Park S."/>
        </authorList>
    </citation>
    <scope>NUCLEOTIDE SEQUENCE [LARGE SCALE GENOMIC DNA]</scope>
    <source>
        <strain evidence="2">hw1</strain>
    </source>
</reference>
<dbReference type="RefSeq" id="WP_273601678.1">
    <property type="nucleotide sequence ID" value="NZ_JAQQXT010000012.1"/>
</dbReference>
<dbReference type="EMBL" id="JAQQXT010000012">
    <property type="protein sequence ID" value="MDC8773525.1"/>
    <property type="molecule type" value="Genomic_DNA"/>
</dbReference>
<keyword evidence="2" id="KW-1185">Reference proteome</keyword>
<evidence type="ECO:0000313" key="2">
    <source>
        <dbReference type="Proteomes" id="UP001221189"/>
    </source>
</evidence>
<evidence type="ECO:0000313" key="1">
    <source>
        <dbReference type="EMBL" id="MDC8773525.1"/>
    </source>
</evidence>
<protein>
    <submittedName>
        <fullName evidence="1">Uncharacterized protein</fullName>
    </submittedName>
</protein>
<proteinExistence type="predicted"/>
<organism evidence="1 2">
    <name type="scientific">Roseateles albus</name>
    <dbReference type="NCBI Taxonomy" id="2987525"/>
    <lineage>
        <taxon>Bacteria</taxon>
        <taxon>Pseudomonadati</taxon>
        <taxon>Pseudomonadota</taxon>
        <taxon>Betaproteobacteria</taxon>
        <taxon>Burkholderiales</taxon>
        <taxon>Sphaerotilaceae</taxon>
        <taxon>Roseateles</taxon>
    </lineage>
</organism>
<gene>
    <name evidence="1" type="ORF">PRZ03_18255</name>
</gene>